<dbReference type="InterPro" id="IPR000571">
    <property type="entry name" value="Znf_CCCH"/>
</dbReference>
<dbReference type="RefSeq" id="XP_066914755.1">
    <property type="nucleotide sequence ID" value="XM_067058654.1"/>
</dbReference>
<sequence>MSENKDYMLDLYVKEDRVERVKHYTEHVEKLFDVELKFTSGEGKQYMPVAGQWLDVEGQRRNVIKAREYVKGLSSPEEVIRFTFPEEIYEIICGKEGDKYYELEQETAANIVFYSPVEVEISGSINAVTKASTVIEDIIKDFVNNHSPPPLPLNEEYTEDNPDYNTCVVERDSGIYLKCPLGYDSQSDLSLNRSSIVTVDEGLEADSELHSQHYNLDDNRSDSISPRNSTDNEELMEYAKKLGYSESQVKSAIKKLGPDIVDQNDLLHELIKASNSIRDNKFLEDNSGSLKKLYDTASNLSTNSDNGFLRHIVIDGSNVAMSHGNNQVFSCRGIAIIVNYFQKRGHGVTVFVPAWRKETSKSSTPIIDQDILTRLDSDGVLSFTPSRRVDGKLIQSYDDRYIVRLAMETDGIIVSNDHFRDLQKEEPNWKDFINKRLLMYTFAGDIFMPPDDPLGRQGPNLSDFLRKNTIERRMTQYCPYGKKCTFGPKCKFYHPERRFSGSFVKKPLPPLPNQHHHPSGGGGSGSRPRSDPGHISLSGDNKQRPISLPNLEQLYVSHPHSLHRHIYMNSQQSRPVSGPPFPENAANNQQPYPLYAAAREQNLAARAAVELMNQQKQYSGDYSHFNHTQPYVMYAQRRPPSGEFVAMPPNHEGIGRPLSSDFGSRPSSGEYSYAGSCNGSRPASGDYGNNSRPSSGDFGSMQWGYQRQFPSHGGNFYPKKVFYKSRGGPTLPETKEEPRPTPKIDIVNKLRELYPEKYDQILWILRTYPEIKSVDEALPYLKECIKAQ</sequence>
<dbReference type="GO" id="GO:0008270">
    <property type="term" value="F:zinc ion binding"/>
    <property type="evidence" value="ECO:0007669"/>
    <property type="project" value="UniProtKB-KW"/>
</dbReference>
<dbReference type="GO" id="GO:0003729">
    <property type="term" value="F:mRNA binding"/>
    <property type="evidence" value="ECO:0007669"/>
    <property type="project" value="TreeGrafter"/>
</dbReference>
<evidence type="ECO:0000256" key="9">
    <source>
        <dbReference type="ARBA" id="ARBA00022842"/>
    </source>
</evidence>
<dbReference type="PANTHER" id="PTHR12876:SF35">
    <property type="entry name" value="LD08718P-RELATED"/>
    <property type="match status" value="1"/>
</dbReference>
<dbReference type="InterPro" id="IPR051101">
    <property type="entry name" value="ZC3H12/N4BP1_RNase_Reg"/>
</dbReference>
<dbReference type="PANTHER" id="PTHR12876">
    <property type="entry name" value="N4BP1-RELATED"/>
    <property type="match status" value="1"/>
</dbReference>
<dbReference type="Gene3D" id="3.30.1370.10">
    <property type="entry name" value="K Homology domain, type 1"/>
    <property type="match status" value="1"/>
</dbReference>
<comment type="cofactor">
    <cofactor evidence="1">
        <name>Mg(2+)</name>
        <dbReference type="ChEBI" id="CHEBI:18420"/>
    </cofactor>
</comment>
<keyword evidence="9" id="KW-0460">Magnesium</keyword>
<evidence type="ECO:0000256" key="10">
    <source>
        <dbReference type="PROSITE-ProRule" id="PRU00117"/>
    </source>
</evidence>
<proteinExistence type="inferred from homology"/>
<dbReference type="Gene3D" id="3.40.50.11980">
    <property type="match status" value="1"/>
</dbReference>
<dbReference type="AlphaFoldDB" id="A0A7M5WRS8"/>
<feature type="domain" description="C3H1-type" evidence="13">
    <location>
        <begin position="472"/>
        <end position="497"/>
    </location>
</feature>
<dbReference type="InterPro" id="IPR021869">
    <property type="entry name" value="RNase_Zc3h12_NYN"/>
</dbReference>
<dbReference type="PROSITE" id="PS50103">
    <property type="entry name" value="ZF_C3H1"/>
    <property type="match status" value="1"/>
</dbReference>
<comment type="similarity">
    <text evidence="2">Belongs to the ZC3H12 family.</text>
</comment>
<protein>
    <recommendedName>
        <fullName evidence="13">C3H1-type domain-containing protein</fullName>
    </recommendedName>
</protein>
<evidence type="ECO:0000256" key="1">
    <source>
        <dbReference type="ARBA" id="ARBA00001946"/>
    </source>
</evidence>
<dbReference type="EnsemblMetazoa" id="CLYHEMT007271.1">
    <property type="protein sequence ID" value="CLYHEMP007271.1"/>
    <property type="gene ID" value="CLYHEMG007271"/>
</dbReference>
<dbReference type="GO" id="GO:0016787">
    <property type="term" value="F:hydrolase activity"/>
    <property type="evidence" value="ECO:0007669"/>
    <property type="project" value="UniProtKB-KW"/>
</dbReference>
<keyword evidence="6 11" id="KW-0863">Zinc-finger</keyword>
<dbReference type="PROSITE" id="PS50084">
    <property type="entry name" value="KH_TYPE_1"/>
    <property type="match status" value="1"/>
</dbReference>
<keyword evidence="8 11" id="KW-0862">Zinc</keyword>
<evidence type="ECO:0000256" key="8">
    <source>
        <dbReference type="ARBA" id="ARBA00022833"/>
    </source>
</evidence>
<dbReference type="Proteomes" id="UP000594262">
    <property type="component" value="Unplaced"/>
</dbReference>
<keyword evidence="7" id="KW-0378">Hydrolase</keyword>
<feature type="compositionally biased region" description="Polar residues" evidence="12">
    <location>
        <begin position="661"/>
        <end position="694"/>
    </location>
</feature>
<evidence type="ECO:0000256" key="5">
    <source>
        <dbReference type="ARBA" id="ARBA00022759"/>
    </source>
</evidence>
<evidence type="ECO:0000256" key="3">
    <source>
        <dbReference type="ARBA" id="ARBA00022722"/>
    </source>
</evidence>
<accession>A0A7M5WRS8</accession>
<keyword evidence="4 11" id="KW-0479">Metal-binding</keyword>
<name>A0A7M5WRS8_9CNID</name>
<dbReference type="Pfam" id="PF00013">
    <property type="entry name" value="KH_1"/>
    <property type="match status" value="1"/>
</dbReference>
<keyword evidence="15" id="KW-1185">Reference proteome</keyword>
<evidence type="ECO:0000259" key="13">
    <source>
        <dbReference type="PROSITE" id="PS50103"/>
    </source>
</evidence>
<dbReference type="FunFam" id="3.40.50.11980:FF:000001">
    <property type="entry name" value="ZC3H12A isoform 1"/>
    <property type="match status" value="1"/>
</dbReference>
<evidence type="ECO:0000256" key="2">
    <source>
        <dbReference type="ARBA" id="ARBA00010922"/>
    </source>
</evidence>
<dbReference type="InterPro" id="IPR036612">
    <property type="entry name" value="KH_dom_type_1_sf"/>
</dbReference>
<feature type="zinc finger region" description="C3H1-type" evidence="11">
    <location>
        <begin position="472"/>
        <end position="497"/>
    </location>
</feature>
<reference evidence="14" key="1">
    <citation type="submission" date="2021-01" db="UniProtKB">
        <authorList>
            <consortium name="EnsemblMetazoa"/>
        </authorList>
    </citation>
    <scope>IDENTIFICATION</scope>
</reference>
<keyword evidence="10" id="KW-0694">RNA-binding</keyword>
<dbReference type="InterPro" id="IPR004088">
    <property type="entry name" value="KH_dom_type_1"/>
</dbReference>
<dbReference type="GeneID" id="136801957"/>
<dbReference type="Pfam" id="PF11977">
    <property type="entry name" value="RNase_Zc3h12a"/>
    <property type="match status" value="1"/>
</dbReference>
<evidence type="ECO:0000256" key="7">
    <source>
        <dbReference type="ARBA" id="ARBA00022801"/>
    </source>
</evidence>
<dbReference type="InterPro" id="IPR056629">
    <property type="entry name" value="KH_N4BP1_1st"/>
</dbReference>
<dbReference type="Pfam" id="PF18039">
    <property type="entry name" value="UBA_6"/>
    <property type="match status" value="1"/>
</dbReference>
<feature type="region of interest" description="Disordered" evidence="12">
    <location>
        <begin position="503"/>
        <end position="544"/>
    </location>
</feature>
<evidence type="ECO:0000256" key="12">
    <source>
        <dbReference type="SAM" id="MobiDB-lite"/>
    </source>
</evidence>
<keyword evidence="3" id="KW-0540">Nuclease</keyword>
<dbReference type="Pfam" id="PF23050">
    <property type="entry name" value="KH_N4BP1_1st"/>
    <property type="match status" value="1"/>
</dbReference>
<evidence type="ECO:0000256" key="4">
    <source>
        <dbReference type="ARBA" id="ARBA00022723"/>
    </source>
</evidence>
<evidence type="ECO:0000313" key="15">
    <source>
        <dbReference type="Proteomes" id="UP000594262"/>
    </source>
</evidence>
<evidence type="ECO:0000313" key="14">
    <source>
        <dbReference type="EnsemblMetazoa" id="CLYHEMP007271.1"/>
    </source>
</evidence>
<dbReference type="SUPFAM" id="SSF54791">
    <property type="entry name" value="Eukaryotic type KH-domain (KH-domain type I)"/>
    <property type="match status" value="1"/>
</dbReference>
<dbReference type="OrthoDB" id="392925at2759"/>
<organism evidence="14 15">
    <name type="scientific">Clytia hemisphaerica</name>
    <dbReference type="NCBI Taxonomy" id="252671"/>
    <lineage>
        <taxon>Eukaryota</taxon>
        <taxon>Metazoa</taxon>
        <taxon>Cnidaria</taxon>
        <taxon>Hydrozoa</taxon>
        <taxon>Hydroidolina</taxon>
        <taxon>Leptothecata</taxon>
        <taxon>Obeliida</taxon>
        <taxon>Clytiidae</taxon>
        <taxon>Clytia</taxon>
    </lineage>
</organism>
<evidence type="ECO:0000256" key="11">
    <source>
        <dbReference type="PROSITE-ProRule" id="PRU00723"/>
    </source>
</evidence>
<dbReference type="GO" id="GO:0036464">
    <property type="term" value="C:cytoplasmic ribonucleoprotein granule"/>
    <property type="evidence" value="ECO:0007669"/>
    <property type="project" value="TreeGrafter"/>
</dbReference>
<dbReference type="GO" id="GO:0005634">
    <property type="term" value="C:nucleus"/>
    <property type="evidence" value="ECO:0007669"/>
    <property type="project" value="TreeGrafter"/>
</dbReference>
<keyword evidence="5" id="KW-0255">Endonuclease</keyword>
<dbReference type="GO" id="GO:0004521">
    <property type="term" value="F:RNA endonuclease activity"/>
    <property type="evidence" value="ECO:0007669"/>
    <property type="project" value="TreeGrafter"/>
</dbReference>
<dbReference type="InterPro" id="IPR040546">
    <property type="entry name" value="Rege-1_UBA-like"/>
</dbReference>
<evidence type="ECO:0000256" key="6">
    <source>
        <dbReference type="ARBA" id="ARBA00022771"/>
    </source>
</evidence>
<feature type="region of interest" description="Disordered" evidence="12">
    <location>
        <begin position="649"/>
        <end position="703"/>
    </location>
</feature>